<evidence type="ECO:0000256" key="5">
    <source>
        <dbReference type="ARBA" id="ARBA00023242"/>
    </source>
</evidence>
<feature type="region of interest" description="Disordered" evidence="6">
    <location>
        <begin position="81"/>
        <end position="114"/>
    </location>
</feature>
<dbReference type="GO" id="GO:0005669">
    <property type="term" value="C:transcription factor TFIID complex"/>
    <property type="evidence" value="ECO:0007669"/>
    <property type="project" value="InterPro"/>
</dbReference>
<evidence type="ECO:0000256" key="2">
    <source>
        <dbReference type="ARBA" id="ARBA00006178"/>
    </source>
</evidence>
<keyword evidence="8" id="KW-0396">Initiation factor</keyword>
<evidence type="ECO:0000256" key="3">
    <source>
        <dbReference type="ARBA" id="ARBA00023015"/>
    </source>
</evidence>
<dbReference type="Pfam" id="PF05236">
    <property type="entry name" value="TAF4"/>
    <property type="match status" value="1"/>
</dbReference>
<evidence type="ECO:0000313" key="9">
    <source>
        <dbReference type="Proteomes" id="UP000236291"/>
    </source>
</evidence>
<sequence length="250" mass="27675">VTEYGLKGMSNDVEKCLSLCVEERMRGVISNIIRMSKQRVDIEKTRHRTVVTSDVRQQIMTMNRKAREEWEKKKAEADKLRKLNDVEGSSGVDGDKEKGDGRNKATKVNTEVDDKMRTNAANVAARAAVGGNDMTSKWQLMAEQAKQKREGGTDAASGSQPTKDVGRKSSPSPGRNTKDNQERERKGPTSLGNSAAAKKFGKNQSPGSQTRIARSISVKDVIAVLEREPQMSKSSLLYRLHERIHSDTST</sequence>
<feature type="domain" description="Transcription initiation factor TFIID component TAF4 C-terminal" evidence="7">
    <location>
        <begin position="2"/>
        <end position="240"/>
    </location>
</feature>
<dbReference type="Proteomes" id="UP000236291">
    <property type="component" value="Unassembled WGS sequence"/>
</dbReference>
<dbReference type="GO" id="GO:0003677">
    <property type="term" value="F:DNA binding"/>
    <property type="evidence" value="ECO:0007669"/>
    <property type="project" value="TreeGrafter"/>
</dbReference>
<proteinExistence type="inferred from homology"/>
<dbReference type="PANTHER" id="PTHR15138">
    <property type="entry name" value="TRANSCRIPTION INITIATION FACTOR TFIID SUBUNIT 4"/>
    <property type="match status" value="1"/>
</dbReference>
<evidence type="ECO:0000256" key="6">
    <source>
        <dbReference type="SAM" id="MobiDB-lite"/>
    </source>
</evidence>
<protein>
    <submittedName>
        <fullName evidence="8">Transcription initiation factor</fullName>
    </submittedName>
</protein>
<comment type="similarity">
    <text evidence="2">Belongs to the TAF4 family.</text>
</comment>
<dbReference type="InterPro" id="IPR007900">
    <property type="entry name" value="TAF4_C"/>
</dbReference>
<dbReference type="GO" id="GO:0003743">
    <property type="term" value="F:translation initiation factor activity"/>
    <property type="evidence" value="ECO:0007669"/>
    <property type="project" value="UniProtKB-KW"/>
</dbReference>
<feature type="region of interest" description="Disordered" evidence="6">
    <location>
        <begin position="142"/>
        <end position="217"/>
    </location>
</feature>
<comment type="caution">
    <text evidence="8">The sequence shown here is derived from an EMBL/GenBank/DDBJ whole genome shotgun (WGS) entry which is preliminary data.</text>
</comment>
<evidence type="ECO:0000259" key="7">
    <source>
        <dbReference type="Pfam" id="PF05236"/>
    </source>
</evidence>
<reference evidence="8 9" key="2">
    <citation type="journal article" date="2017" name="Front. Plant Sci.">
        <title>Gene Classification and Mining of Molecular Markers Useful in Red Clover (Trifolium pratense) Breeding.</title>
        <authorList>
            <person name="Istvanek J."/>
            <person name="Dluhosova J."/>
            <person name="Dluhos P."/>
            <person name="Patkova L."/>
            <person name="Nedelnik J."/>
            <person name="Repkova J."/>
        </authorList>
    </citation>
    <scope>NUCLEOTIDE SEQUENCE [LARGE SCALE GENOMIC DNA]</scope>
    <source>
        <strain evidence="9">cv. Tatra</strain>
        <tissue evidence="8">Young leaves</tissue>
    </source>
</reference>
<dbReference type="STRING" id="57577.A0A2K3PFV7"/>
<dbReference type="AlphaFoldDB" id="A0A2K3PFV7"/>
<dbReference type="PANTHER" id="PTHR15138:SF14">
    <property type="entry name" value="TRANSCRIPTION INITIATION FACTOR TFIID SUBUNIT 4"/>
    <property type="match status" value="1"/>
</dbReference>
<dbReference type="ExpressionAtlas" id="A0A2K3PFV7">
    <property type="expression patterns" value="baseline"/>
</dbReference>
<accession>A0A2K3PFV7</accession>
<dbReference type="GO" id="GO:0006367">
    <property type="term" value="P:transcription initiation at RNA polymerase II promoter"/>
    <property type="evidence" value="ECO:0007669"/>
    <property type="project" value="TreeGrafter"/>
</dbReference>
<keyword evidence="4" id="KW-0804">Transcription</keyword>
<dbReference type="InterPro" id="IPR045144">
    <property type="entry name" value="TAF4"/>
</dbReference>
<evidence type="ECO:0000313" key="8">
    <source>
        <dbReference type="EMBL" id="PNY14179.1"/>
    </source>
</evidence>
<dbReference type="GO" id="GO:0016251">
    <property type="term" value="F:RNA polymerase II general transcription initiation factor activity"/>
    <property type="evidence" value="ECO:0007669"/>
    <property type="project" value="TreeGrafter"/>
</dbReference>
<keyword evidence="8" id="KW-0648">Protein biosynthesis</keyword>
<dbReference type="CDD" id="cd08045">
    <property type="entry name" value="HFD_TAF4"/>
    <property type="match status" value="1"/>
</dbReference>
<comment type="subcellular location">
    <subcellularLocation>
        <location evidence="1">Nucleus</location>
    </subcellularLocation>
</comment>
<dbReference type="EMBL" id="ASHM01006645">
    <property type="protein sequence ID" value="PNY14179.1"/>
    <property type="molecule type" value="Genomic_DNA"/>
</dbReference>
<feature type="compositionally biased region" description="Basic and acidic residues" evidence="6">
    <location>
        <begin position="176"/>
        <end position="187"/>
    </location>
</feature>
<feature type="compositionally biased region" description="Polar residues" evidence="6">
    <location>
        <begin position="202"/>
        <end position="212"/>
    </location>
</feature>
<feature type="non-terminal residue" evidence="8">
    <location>
        <position position="1"/>
    </location>
</feature>
<feature type="compositionally biased region" description="Basic and acidic residues" evidence="6">
    <location>
        <begin position="93"/>
        <end position="103"/>
    </location>
</feature>
<reference evidence="8 9" key="1">
    <citation type="journal article" date="2014" name="Am. J. Bot.">
        <title>Genome assembly and annotation for red clover (Trifolium pratense; Fabaceae).</title>
        <authorList>
            <person name="Istvanek J."/>
            <person name="Jaros M."/>
            <person name="Krenek A."/>
            <person name="Repkova J."/>
        </authorList>
    </citation>
    <scope>NUCLEOTIDE SEQUENCE [LARGE SCALE GENOMIC DNA]</scope>
    <source>
        <strain evidence="9">cv. Tatra</strain>
        <tissue evidence="8">Young leaves</tissue>
    </source>
</reference>
<keyword evidence="5" id="KW-0539">Nucleus</keyword>
<keyword evidence="3" id="KW-0805">Transcription regulation</keyword>
<evidence type="ECO:0000256" key="1">
    <source>
        <dbReference type="ARBA" id="ARBA00004123"/>
    </source>
</evidence>
<organism evidence="8 9">
    <name type="scientific">Trifolium pratense</name>
    <name type="common">Red clover</name>
    <dbReference type="NCBI Taxonomy" id="57577"/>
    <lineage>
        <taxon>Eukaryota</taxon>
        <taxon>Viridiplantae</taxon>
        <taxon>Streptophyta</taxon>
        <taxon>Embryophyta</taxon>
        <taxon>Tracheophyta</taxon>
        <taxon>Spermatophyta</taxon>
        <taxon>Magnoliopsida</taxon>
        <taxon>eudicotyledons</taxon>
        <taxon>Gunneridae</taxon>
        <taxon>Pentapetalae</taxon>
        <taxon>rosids</taxon>
        <taxon>fabids</taxon>
        <taxon>Fabales</taxon>
        <taxon>Fabaceae</taxon>
        <taxon>Papilionoideae</taxon>
        <taxon>50 kb inversion clade</taxon>
        <taxon>NPAAA clade</taxon>
        <taxon>Hologalegina</taxon>
        <taxon>IRL clade</taxon>
        <taxon>Trifolieae</taxon>
        <taxon>Trifolium</taxon>
    </lineage>
</organism>
<evidence type="ECO:0000256" key="4">
    <source>
        <dbReference type="ARBA" id="ARBA00023163"/>
    </source>
</evidence>
<gene>
    <name evidence="8" type="ORF">L195_g010853</name>
</gene>
<name>A0A2K3PFV7_TRIPR</name>